<dbReference type="GO" id="GO:0005654">
    <property type="term" value="C:nucleoplasm"/>
    <property type="evidence" value="ECO:0007669"/>
    <property type="project" value="TreeGrafter"/>
</dbReference>
<dbReference type="PANTHER" id="PTHR25462:SF302">
    <property type="entry name" value="PROTEIN PML"/>
    <property type="match status" value="1"/>
</dbReference>
<dbReference type="EMBL" id="SCEB01002040">
    <property type="protein sequence ID" value="RXM95868.1"/>
    <property type="molecule type" value="Genomic_DNA"/>
</dbReference>
<dbReference type="Gene3D" id="3.30.160.60">
    <property type="entry name" value="Classic Zinc Finger"/>
    <property type="match status" value="1"/>
</dbReference>
<gene>
    <name evidence="7" type="ORF">EOD39_16375</name>
</gene>
<evidence type="ECO:0000256" key="5">
    <source>
        <dbReference type="SAM" id="MobiDB-lite"/>
    </source>
</evidence>
<accession>A0A444V657</accession>
<evidence type="ECO:0000256" key="3">
    <source>
        <dbReference type="PROSITE-ProRule" id="PRU00024"/>
    </source>
</evidence>
<evidence type="ECO:0000256" key="1">
    <source>
        <dbReference type="ARBA" id="ARBA00022771"/>
    </source>
</evidence>
<dbReference type="SUPFAM" id="SSF57845">
    <property type="entry name" value="B-box zinc-binding domain"/>
    <property type="match status" value="1"/>
</dbReference>
<dbReference type="GO" id="GO:0008630">
    <property type="term" value="P:intrinsic apoptotic signaling pathway in response to DNA damage"/>
    <property type="evidence" value="ECO:0007669"/>
    <property type="project" value="TreeGrafter"/>
</dbReference>
<keyword evidence="1 3" id="KW-0479">Metal-binding</keyword>
<dbReference type="Pfam" id="PF12126">
    <property type="entry name" value="PML_CC"/>
    <property type="match status" value="1"/>
</dbReference>
<feature type="coiled-coil region" evidence="4">
    <location>
        <begin position="92"/>
        <end position="119"/>
    </location>
</feature>
<comment type="caution">
    <text evidence="7">The sequence shown here is derived from an EMBL/GenBank/DDBJ whole genome shotgun (WGS) entry which is preliminary data.</text>
</comment>
<dbReference type="GO" id="GO:0045087">
    <property type="term" value="P:innate immune response"/>
    <property type="evidence" value="ECO:0007669"/>
    <property type="project" value="TreeGrafter"/>
</dbReference>
<dbReference type="PROSITE" id="PS50119">
    <property type="entry name" value="ZF_BBOX"/>
    <property type="match status" value="1"/>
</dbReference>
<dbReference type="PANTHER" id="PTHR25462">
    <property type="entry name" value="BONUS, ISOFORM C-RELATED"/>
    <property type="match status" value="1"/>
</dbReference>
<dbReference type="GO" id="GO:0008270">
    <property type="term" value="F:zinc ion binding"/>
    <property type="evidence" value="ECO:0007669"/>
    <property type="project" value="UniProtKB-KW"/>
</dbReference>
<protein>
    <submittedName>
        <fullName evidence="7">Protein PML</fullName>
    </submittedName>
</protein>
<proteinExistence type="predicted"/>
<sequence length="277" mass="31719">MLLPDIGMQTVFQFQMTMELHIFCRSCSKSICCTCTVLAHKPHDYADIKLEAQLQKQDLTQMSTALVEKEKEFAKICQDLLSLQDRSQHHKKELVEQIKASVKEALRKVEEKGEALLEELEGLYTVKEVEIKGRIVQTENVLRRIEASRGLVDNMITYAAWKEVMEMQDFVKSALRQLQSEQPLNMDSEETTVRFIQTTQEPSELLGSLVVSNCKRASAEQKEKKKTHSTEKKNGIHDGMRRTVPNELKLIFRPYCSNVSECVTGPYFSTNRGTHSC</sequence>
<evidence type="ECO:0000256" key="2">
    <source>
        <dbReference type="ARBA" id="ARBA00022833"/>
    </source>
</evidence>
<keyword evidence="8" id="KW-1185">Reference proteome</keyword>
<organism evidence="7 8">
    <name type="scientific">Acipenser ruthenus</name>
    <name type="common">Sterlet sturgeon</name>
    <dbReference type="NCBI Taxonomy" id="7906"/>
    <lineage>
        <taxon>Eukaryota</taxon>
        <taxon>Metazoa</taxon>
        <taxon>Chordata</taxon>
        <taxon>Craniata</taxon>
        <taxon>Vertebrata</taxon>
        <taxon>Euteleostomi</taxon>
        <taxon>Actinopterygii</taxon>
        <taxon>Chondrostei</taxon>
        <taxon>Acipenseriformes</taxon>
        <taxon>Acipenseridae</taxon>
        <taxon>Acipenser</taxon>
    </lineage>
</organism>
<dbReference type="GO" id="GO:0044790">
    <property type="term" value="P:suppression of viral release by host"/>
    <property type="evidence" value="ECO:0007669"/>
    <property type="project" value="TreeGrafter"/>
</dbReference>
<dbReference type="InterPro" id="IPR047153">
    <property type="entry name" value="TRIM45/56/19-like"/>
</dbReference>
<evidence type="ECO:0000259" key="6">
    <source>
        <dbReference type="PROSITE" id="PS50119"/>
    </source>
</evidence>
<keyword evidence="2" id="KW-0862">Zinc</keyword>
<dbReference type="Proteomes" id="UP000289886">
    <property type="component" value="Unassembled WGS sequence"/>
</dbReference>
<keyword evidence="1 3" id="KW-0863">Zinc-finger</keyword>
<dbReference type="AlphaFoldDB" id="A0A444V657"/>
<reference evidence="7 8" key="1">
    <citation type="submission" date="2019-01" db="EMBL/GenBank/DDBJ databases">
        <title>Draft Genome and Complete Hox-Cluster Characterization of the Sterlet Sturgeon (Acipenser ruthenus).</title>
        <authorList>
            <person name="Wei Q."/>
        </authorList>
    </citation>
    <scope>NUCLEOTIDE SEQUENCE [LARGE SCALE GENOMIC DNA]</scope>
    <source>
        <strain evidence="7">WHYD16114868_AA</strain>
        <tissue evidence="7">Blood</tissue>
    </source>
</reference>
<evidence type="ECO:0000313" key="7">
    <source>
        <dbReference type="EMBL" id="RXM95868.1"/>
    </source>
</evidence>
<feature type="domain" description="B box-type" evidence="6">
    <location>
        <begin position="19"/>
        <end position="48"/>
    </location>
</feature>
<dbReference type="InterPro" id="IPR021978">
    <property type="entry name" value="PML-like_CC"/>
</dbReference>
<evidence type="ECO:0000313" key="8">
    <source>
        <dbReference type="Proteomes" id="UP000289886"/>
    </source>
</evidence>
<feature type="region of interest" description="Disordered" evidence="5">
    <location>
        <begin position="217"/>
        <end position="239"/>
    </location>
</feature>
<dbReference type="InterPro" id="IPR000315">
    <property type="entry name" value="Znf_B-box"/>
</dbReference>
<name>A0A444V657_ACIRT</name>
<keyword evidence="4" id="KW-0175">Coiled coil</keyword>
<evidence type="ECO:0000256" key="4">
    <source>
        <dbReference type="SAM" id="Coils"/>
    </source>
</evidence>